<evidence type="ECO:0000256" key="5">
    <source>
        <dbReference type="ARBA" id="ARBA00023136"/>
    </source>
</evidence>
<dbReference type="AlphaFoldDB" id="A0A1V2IK39"/>
<dbReference type="InterPro" id="IPR003838">
    <property type="entry name" value="ABC3_permease_C"/>
</dbReference>
<dbReference type="InterPro" id="IPR050250">
    <property type="entry name" value="Macrolide_Exporter_MacB"/>
</dbReference>
<gene>
    <name evidence="10" type="ORF">BL253_03230</name>
</gene>
<feature type="domain" description="MacB-like periplasmic core" evidence="9">
    <location>
        <begin position="17"/>
        <end position="234"/>
    </location>
</feature>
<dbReference type="Proteomes" id="UP000188929">
    <property type="component" value="Unassembled WGS sequence"/>
</dbReference>
<evidence type="ECO:0000256" key="6">
    <source>
        <dbReference type="ARBA" id="ARBA00038076"/>
    </source>
</evidence>
<dbReference type="RefSeq" id="WP_076813452.1">
    <property type="nucleotide sequence ID" value="NZ_MOMC01000008.1"/>
</dbReference>
<evidence type="ECO:0000259" key="9">
    <source>
        <dbReference type="Pfam" id="PF12704"/>
    </source>
</evidence>
<dbReference type="GO" id="GO:0005886">
    <property type="term" value="C:plasma membrane"/>
    <property type="evidence" value="ECO:0007669"/>
    <property type="project" value="UniProtKB-SubCell"/>
</dbReference>
<dbReference type="InterPro" id="IPR025857">
    <property type="entry name" value="MacB_PCD"/>
</dbReference>
<feature type="transmembrane region" description="Helical" evidence="7">
    <location>
        <begin position="717"/>
        <end position="742"/>
    </location>
</feature>
<keyword evidence="2" id="KW-1003">Cell membrane</keyword>
<keyword evidence="3 7" id="KW-0812">Transmembrane</keyword>
<comment type="subcellular location">
    <subcellularLocation>
        <location evidence="1">Cell membrane</location>
        <topology evidence="1">Multi-pass membrane protein</topology>
    </subcellularLocation>
</comment>
<reference evidence="11" key="1">
    <citation type="submission" date="2016-10" db="EMBL/GenBank/DDBJ databases">
        <title>Frankia sp. NRRL B-16386 Genome sequencing.</title>
        <authorList>
            <person name="Ghodhbane-Gtari F."/>
            <person name="Swanson E."/>
            <person name="Gueddou A."/>
            <person name="Hezbri K."/>
            <person name="Ktari K."/>
            <person name="Nouioui I."/>
            <person name="Morris K."/>
            <person name="Simpson S."/>
            <person name="Abebe-Akele F."/>
            <person name="Thomas K."/>
            <person name="Gtari M."/>
            <person name="Tisa L.S."/>
        </authorList>
    </citation>
    <scope>NUCLEOTIDE SEQUENCE [LARGE SCALE GENOMIC DNA]</scope>
    <source>
        <strain evidence="11">NRRL B-16386</strain>
    </source>
</reference>
<comment type="similarity">
    <text evidence="6">Belongs to the ABC-4 integral membrane protein family.</text>
</comment>
<feature type="transmembrane region" description="Helical" evidence="7">
    <location>
        <begin position="439"/>
        <end position="459"/>
    </location>
</feature>
<feature type="transmembrane region" description="Helical" evidence="7">
    <location>
        <begin position="494"/>
        <end position="513"/>
    </location>
</feature>
<dbReference type="STRING" id="1834516.BL253_03230"/>
<name>A0A1V2IK39_9ACTN</name>
<feature type="transmembrane region" description="Helical" evidence="7">
    <location>
        <begin position="407"/>
        <end position="427"/>
    </location>
</feature>
<evidence type="ECO:0000256" key="4">
    <source>
        <dbReference type="ARBA" id="ARBA00022989"/>
    </source>
</evidence>
<evidence type="ECO:0008006" key="12">
    <source>
        <dbReference type="Google" id="ProtNLM"/>
    </source>
</evidence>
<proteinExistence type="inferred from homology"/>
<dbReference type="EMBL" id="MOMC01000008">
    <property type="protein sequence ID" value="ONH32771.1"/>
    <property type="molecule type" value="Genomic_DNA"/>
</dbReference>
<feature type="domain" description="ABC3 transporter permease C-terminal" evidence="8">
    <location>
        <begin position="271"/>
        <end position="392"/>
    </location>
</feature>
<accession>A0A1V2IK39</accession>
<dbReference type="PANTHER" id="PTHR30572:SF4">
    <property type="entry name" value="ABC TRANSPORTER PERMEASE YTRF"/>
    <property type="match status" value="1"/>
</dbReference>
<feature type="transmembrane region" description="Helical" evidence="7">
    <location>
        <begin position="262"/>
        <end position="293"/>
    </location>
</feature>
<organism evidence="10 11">
    <name type="scientific">Pseudofrankia asymbiotica</name>
    <dbReference type="NCBI Taxonomy" id="1834516"/>
    <lineage>
        <taxon>Bacteria</taxon>
        <taxon>Bacillati</taxon>
        <taxon>Actinomycetota</taxon>
        <taxon>Actinomycetes</taxon>
        <taxon>Frankiales</taxon>
        <taxon>Frankiaceae</taxon>
        <taxon>Pseudofrankia</taxon>
    </lineage>
</organism>
<keyword evidence="11" id="KW-1185">Reference proteome</keyword>
<feature type="transmembrane region" description="Helical" evidence="7">
    <location>
        <begin position="314"/>
        <end position="342"/>
    </location>
</feature>
<evidence type="ECO:0000256" key="7">
    <source>
        <dbReference type="SAM" id="Phobius"/>
    </source>
</evidence>
<dbReference type="Pfam" id="PF02687">
    <property type="entry name" value="FtsX"/>
    <property type="match status" value="2"/>
</dbReference>
<comment type="caution">
    <text evidence="10">The sequence shown here is derived from an EMBL/GenBank/DDBJ whole genome shotgun (WGS) entry which is preliminary data.</text>
</comment>
<evidence type="ECO:0000313" key="11">
    <source>
        <dbReference type="Proteomes" id="UP000188929"/>
    </source>
</evidence>
<keyword evidence="4 7" id="KW-1133">Transmembrane helix</keyword>
<evidence type="ECO:0000256" key="2">
    <source>
        <dbReference type="ARBA" id="ARBA00022475"/>
    </source>
</evidence>
<keyword evidence="5 7" id="KW-0472">Membrane</keyword>
<feature type="transmembrane region" description="Helical" evidence="7">
    <location>
        <begin position="762"/>
        <end position="791"/>
    </location>
</feature>
<evidence type="ECO:0000256" key="3">
    <source>
        <dbReference type="ARBA" id="ARBA00022692"/>
    </source>
</evidence>
<protein>
    <recommendedName>
        <fullName evidence="12">ABC transporter permease</fullName>
    </recommendedName>
</protein>
<sequence>MLRATLRSLLARKLRLLLSALAVVAGVSFVSGTLVLTDTLNATFTSLFAGITKNVSVDVRAVNKIDPPNDVGRPPLPASLVDQLRAKFPNVAVVGQIKGTASPVDPATGDTISTPTTPGIGINWTGGQPTSVQEIATGRAPQAGGEIALDKATADRYRFQLNQKITIDVGKGEVFTLVGTFRMNGQDSLAGSPVTAFTLADAQRTMLRRPDFLSAIYLASDDVSQDELARQVAAALPPSAGAEAITGQQLADENASTVREGLAFLSTALLIFAGISVFVGAFIIFNTFTMLVAQRVRELALMRAIGASRRQVQVSVQVEAALIGFLGATVGLVCGVALAALLQSALGAFGVELPAGGTVLLPRTAVVSYLVGVLVTSAAAVVPAHKAATVPPIAALRDSYTIATRSLRARALLGVSGALLGAGAVVVGLSRPGSSGTPLVGVGAGAIFLGVAALSPVLARPVTRVIGAALPALFGVVGRIGLQNAMRNPRRTAATASALMIGLALVSAFAIFGQSIKVSVRDTVASSVGADYLVFKPNFEQFSAQLGQTVAKQPGVTVAAISGGAALLADQSSPDDVWAGDPATISDLMKLKVTSGDIHLREGQVAMEAATAAKVGGRVGSPVKLTFTSGDVTLTLAATFTAGQIAPSVLMTQSEWARHAATDDDFLVLVKRGPDADPATVRSTIDAAAKAIPGVTVNDQAEFVAEQSKQVDQILGLVYVLLALAVIIALFGIVNTLALSVIERTREIGLLRAVGLRRGQMWVVIVLESVVIALFGAALGVGVGSFLGWALVTALKSQGITSFAYPTGTIVVVLILGGVLGVAAAVFPALRAARMNVLKAISTA</sequence>
<evidence type="ECO:0000256" key="1">
    <source>
        <dbReference type="ARBA" id="ARBA00004651"/>
    </source>
</evidence>
<feature type="domain" description="ABC3 transporter permease C-terminal" evidence="8">
    <location>
        <begin position="720"/>
        <end position="837"/>
    </location>
</feature>
<dbReference type="OrthoDB" id="9780560at2"/>
<feature type="transmembrane region" description="Helical" evidence="7">
    <location>
        <begin position="803"/>
        <end position="830"/>
    </location>
</feature>
<evidence type="ECO:0000313" key="10">
    <source>
        <dbReference type="EMBL" id="ONH32771.1"/>
    </source>
</evidence>
<feature type="domain" description="MacB-like periplasmic core" evidence="9">
    <location>
        <begin position="492"/>
        <end position="687"/>
    </location>
</feature>
<dbReference type="GO" id="GO:0022857">
    <property type="term" value="F:transmembrane transporter activity"/>
    <property type="evidence" value="ECO:0007669"/>
    <property type="project" value="TreeGrafter"/>
</dbReference>
<dbReference type="PANTHER" id="PTHR30572">
    <property type="entry name" value="MEMBRANE COMPONENT OF TRANSPORTER-RELATED"/>
    <property type="match status" value="1"/>
</dbReference>
<evidence type="ECO:0000259" key="8">
    <source>
        <dbReference type="Pfam" id="PF02687"/>
    </source>
</evidence>
<dbReference type="Pfam" id="PF12704">
    <property type="entry name" value="MacB_PCD"/>
    <property type="match status" value="2"/>
</dbReference>